<organism evidence="7 8">
    <name type="scientific">Gongylonema pulchrum</name>
    <dbReference type="NCBI Taxonomy" id="637853"/>
    <lineage>
        <taxon>Eukaryota</taxon>
        <taxon>Metazoa</taxon>
        <taxon>Ecdysozoa</taxon>
        <taxon>Nematoda</taxon>
        <taxon>Chromadorea</taxon>
        <taxon>Rhabditida</taxon>
        <taxon>Spirurina</taxon>
        <taxon>Spiruromorpha</taxon>
        <taxon>Spiruroidea</taxon>
        <taxon>Gongylonematidae</taxon>
        <taxon>Gongylonema</taxon>
    </lineage>
</organism>
<evidence type="ECO:0000256" key="1">
    <source>
        <dbReference type="ARBA" id="ARBA00004141"/>
    </source>
</evidence>
<dbReference type="PANTHER" id="PTHR13715:SF102">
    <property type="entry name" value="INOSITOL 1,4,5-TRISPHOSPHATE RECEPTOR"/>
    <property type="match status" value="1"/>
</dbReference>
<dbReference type="GO" id="GO:0070679">
    <property type="term" value="F:inositol 1,4,5 trisphosphate binding"/>
    <property type="evidence" value="ECO:0007669"/>
    <property type="project" value="TreeGrafter"/>
</dbReference>
<feature type="transmembrane region" description="Helical" evidence="5">
    <location>
        <begin position="20"/>
        <end position="44"/>
    </location>
</feature>
<comment type="subcellular location">
    <subcellularLocation>
        <location evidence="1">Membrane</location>
        <topology evidence="1">Multi-pass membrane protein</topology>
    </subcellularLocation>
</comment>
<dbReference type="Proteomes" id="UP000271098">
    <property type="component" value="Unassembled WGS sequence"/>
</dbReference>
<dbReference type="AlphaFoldDB" id="A0A3P6PMC1"/>
<dbReference type="GO" id="GO:0051209">
    <property type="term" value="P:release of sequestered calcium ion into cytosol"/>
    <property type="evidence" value="ECO:0007669"/>
    <property type="project" value="TreeGrafter"/>
</dbReference>
<dbReference type="InterPro" id="IPR015925">
    <property type="entry name" value="Ryanodine_IP3_receptor"/>
</dbReference>
<reference evidence="7 8" key="1">
    <citation type="submission" date="2018-11" db="EMBL/GenBank/DDBJ databases">
        <authorList>
            <consortium name="Pathogen Informatics"/>
        </authorList>
    </citation>
    <scope>NUCLEOTIDE SEQUENCE [LARGE SCALE GENOMIC DNA]</scope>
</reference>
<dbReference type="Pfam" id="PF00520">
    <property type="entry name" value="Ion_trans"/>
    <property type="match status" value="1"/>
</dbReference>
<evidence type="ECO:0000313" key="7">
    <source>
        <dbReference type="EMBL" id="VDK37099.1"/>
    </source>
</evidence>
<sequence>MIDKTWPERLQDQDLWYHLAYLFICALGFCIHPLLYALLLFDIVASEETLRSVIRSVTRNWQSIIMTGLLALILVYVFSIVGYLYFQRDFQLEVDELDDTQDNDGVAANASPLTCDHVGSVSAEQCSKEAVNFELEHSRNSDDGEAKVWSCQTLRMCIITTLNWGLRNGGGIGDVLRNVAPHVFLCQHFFFNHSFLSIVTKSMLIEKKVVFQFNYLSLCINIKFMNVLHLEF</sequence>
<name>A0A3P6PMC1_9BILA</name>
<gene>
    <name evidence="7" type="ORF">GPUH_LOCUS2945</name>
</gene>
<evidence type="ECO:0000313" key="8">
    <source>
        <dbReference type="Proteomes" id="UP000271098"/>
    </source>
</evidence>
<proteinExistence type="predicted"/>
<dbReference type="GO" id="GO:0035091">
    <property type="term" value="F:phosphatidylinositol binding"/>
    <property type="evidence" value="ECO:0007669"/>
    <property type="project" value="TreeGrafter"/>
</dbReference>
<dbReference type="GO" id="GO:0005509">
    <property type="term" value="F:calcium ion binding"/>
    <property type="evidence" value="ECO:0007669"/>
    <property type="project" value="TreeGrafter"/>
</dbReference>
<evidence type="ECO:0000259" key="6">
    <source>
        <dbReference type="Pfam" id="PF00520"/>
    </source>
</evidence>
<evidence type="ECO:0000256" key="3">
    <source>
        <dbReference type="ARBA" id="ARBA00022989"/>
    </source>
</evidence>
<dbReference type="GO" id="GO:0005789">
    <property type="term" value="C:endoplasmic reticulum membrane"/>
    <property type="evidence" value="ECO:0007669"/>
    <property type="project" value="TreeGrafter"/>
</dbReference>
<dbReference type="GO" id="GO:0005220">
    <property type="term" value="F:inositol 1,4,5-trisphosphate-gated calcium channel activity"/>
    <property type="evidence" value="ECO:0007669"/>
    <property type="project" value="TreeGrafter"/>
</dbReference>
<dbReference type="GO" id="GO:0016529">
    <property type="term" value="C:sarcoplasmic reticulum"/>
    <property type="evidence" value="ECO:0007669"/>
    <property type="project" value="TreeGrafter"/>
</dbReference>
<keyword evidence="2 5" id="KW-0812">Transmembrane</keyword>
<dbReference type="OrthoDB" id="5846092at2759"/>
<protein>
    <recommendedName>
        <fullName evidence="6">Ion transport domain-containing protein</fullName>
    </recommendedName>
</protein>
<dbReference type="EMBL" id="UYRT01004723">
    <property type="protein sequence ID" value="VDK37099.1"/>
    <property type="molecule type" value="Genomic_DNA"/>
</dbReference>
<evidence type="ECO:0000256" key="4">
    <source>
        <dbReference type="ARBA" id="ARBA00023136"/>
    </source>
</evidence>
<feature type="domain" description="Ion transport" evidence="6">
    <location>
        <begin position="28"/>
        <end position="196"/>
    </location>
</feature>
<keyword evidence="8" id="KW-1185">Reference proteome</keyword>
<evidence type="ECO:0000256" key="2">
    <source>
        <dbReference type="ARBA" id="ARBA00022692"/>
    </source>
</evidence>
<evidence type="ECO:0000256" key="5">
    <source>
        <dbReference type="SAM" id="Phobius"/>
    </source>
</evidence>
<dbReference type="PANTHER" id="PTHR13715">
    <property type="entry name" value="RYANODINE RECEPTOR AND IP3 RECEPTOR"/>
    <property type="match status" value="1"/>
</dbReference>
<accession>A0A3P6PMC1</accession>
<dbReference type="GO" id="GO:0030667">
    <property type="term" value="C:secretory granule membrane"/>
    <property type="evidence" value="ECO:0007669"/>
    <property type="project" value="TreeGrafter"/>
</dbReference>
<dbReference type="GO" id="GO:0005886">
    <property type="term" value="C:plasma membrane"/>
    <property type="evidence" value="ECO:0007669"/>
    <property type="project" value="TreeGrafter"/>
</dbReference>
<feature type="transmembrane region" description="Helical" evidence="5">
    <location>
        <begin position="64"/>
        <end position="86"/>
    </location>
</feature>
<keyword evidence="3 5" id="KW-1133">Transmembrane helix</keyword>
<keyword evidence="4 5" id="KW-0472">Membrane</keyword>
<dbReference type="InterPro" id="IPR005821">
    <property type="entry name" value="Ion_trans_dom"/>
</dbReference>